<dbReference type="Proteomes" id="UP001325479">
    <property type="component" value="Chromosome"/>
</dbReference>
<sequence length="63" mass="6442">MAQMLTGALGSASTMGEMQGITDQMNQMTLASAQMQLQQCMASSLANVTKSGASNVKDASRAG</sequence>
<protein>
    <submittedName>
        <fullName evidence="1">Uncharacterized protein</fullName>
    </submittedName>
</protein>
<dbReference type="RefSeq" id="WP_156125932.1">
    <property type="nucleotide sequence ID" value="NZ_CP139965.1"/>
</dbReference>
<gene>
    <name evidence="1" type="ORF">U0042_08105</name>
</gene>
<dbReference type="EMBL" id="CP139965">
    <property type="protein sequence ID" value="WQD79631.1"/>
    <property type="molecule type" value="Genomic_DNA"/>
</dbReference>
<evidence type="ECO:0000313" key="1">
    <source>
        <dbReference type="EMBL" id="WQD79631.1"/>
    </source>
</evidence>
<keyword evidence="2" id="KW-1185">Reference proteome</keyword>
<accession>A0ABZ0WQL7</accession>
<proteinExistence type="predicted"/>
<reference evidence="1 2" key="1">
    <citation type="submission" date="2023-12" db="EMBL/GenBank/DDBJ databases">
        <title>Genome sequencing and assembly of bacterial species from a model synthetic community.</title>
        <authorList>
            <person name="Hogle S.L."/>
        </authorList>
    </citation>
    <scope>NUCLEOTIDE SEQUENCE [LARGE SCALE GENOMIC DNA]</scope>
    <source>
        <strain evidence="1 2">HAMBI 2494</strain>
    </source>
</reference>
<name>A0ABZ0WQL7_9BURK</name>
<evidence type="ECO:0000313" key="2">
    <source>
        <dbReference type="Proteomes" id="UP001325479"/>
    </source>
</evidence>
<organism evidence="1 2">
    <name type="scientific">Paraburkholderia kururiensis</name>
    <dbReference type="NCBI Taxonomy" id="984307"/>
    <lineage>
        <taxon>Bacteria</taxon>
        <taxon>Pseudomonadati</taxon>
        <taxon>Pseudomonadota</taxon>
        <taxon>Betaproteobacteria</taxon>
        <taxon>Burkholderiales</taxon>
        <taxon>Burkholderiaceae</taxon>
        <taxon>Paraburkholderia</taxon>
    </lineage>
</organism>